<accession>A0A430FQ48</accession>
<name>A0A430FQ48_9BIFI</name>
<evidence type="ECO:0000313" key="1">
    <source>
        <dbReference type="EMBL" id="RSX54951.1"/>
    </source>
</evidence>
<comment type="caution">
    <text evidence="1">The sequence shown here is derived from an EMBL/GenBank/DDBJ whole genome shotgun (WGS) entry which is preliminary data.</text>
</comment>
<dbReference type="OrthoDB" id="3239836at2"/>
<gene>
    <name evidence="1" type="ORF">D2E26_1005</name>
</gene>
<sequence length="264" mass="28729">MHTNACSRAIELATWRTNLANDTVATPEFARFVAADQAEHDWIDVAIQCPTRFEEGTLRSAQMQFLAQSSAQRHGRNYTALTVTRLDDLKKNVLPGQTLAKLALAEDRAGFATEVLAGKRAVAQQINGANGSNRLNALSDDHKQAASELMQLAGNTQDLRRKVYSVHELEAHPDSIVDPATGLRANTVAVLEMNCARDEVAAVQKTITQHTAATQSGESDAQTEQQAQDRNDELCKLALLFATHAVTAFSLGYPGTDWALFKNA</sequence>
<reference evidence="1 2" key="1">
    <citation type="submission" date="2018-09" db="EMBL/GenBank/DDBJ databases">
        <title>Characterization of the phylogenetic diversity of five novel species belonging to the genus Bifidobacterium.</title>
        <authorList>
            <person name="Lugli G.A."/>
            <person name="Duranti S."/>
            <person name="Milani C."/>
        </authorList>
    </citation>
    <scope>NUCLEOTIDE SEQUENCE [LARGE SCALE GENOMIC DNA]</scope>
    <source>
        <strain evidence="1 2">2036B</strain>
    </source>
</reference>
<protein>
    <submittedName>
        <fullName evidence="1">Uncharacterized protein</fullName>
    </submittedName>
</protein>
<dbReference type="AlphaFoldDB" id="A0A430FQ48"/>
<dbReference type="Proteomes" id="UP000287609">
    <property type="component" value="Unassembled WGS sequence"/>
</dbReference>
<evidence type="ECO:0000313" key="2">
    <source>
        <dbReference type="Proteomes" id="UP000287609"/>
    </source>
</evidence>
<keyword evidence="2" id="KW-1185">Reference proteome</keyword>
<organism evidence="1 2">
    <name type="scientific">Bifidobacterium dolichotidis</name>
    <dbReference type="NCBI Taxonomy" id="2306976"/>
    <lineage>
        <taxon>Bacteria</taxon>
        <taxon>Bacillati</taxon>
        <taxon>Actinomycetota</taxon>
        <taxon>Actinomycetes</taxon>
        <taxon>Bifidobacteriales</taxon>
        <taxon>Bifidobacteriaceae</taxon>
        <taxon>Bifidobacterium</taxon>
    </lineage>
</organism>
<proteinExistence type="predicted"/>
<dbReference type="EMBL" id="QXGM01000002">
    <property type="protein sequence ID" value="RSX54951.1"/>
    <property type="molecule type" value="Genomic_DNA"/>
</dbReference>
<dbReference type="RefSeq" id="WP_125963625.1">
    <property type="nucleotide sequence ID" value="NZ_QXGM01000002.1"/>
</dbReference>